<feature type="region of interest" description="Disordered" evidence="1">
    <location>
        <begin position="1"/>
        <end position="46"/>
    </location>
</feature>
<dbReference type="RefSeq" id="WP_310927393.1">
    <property type="nucleotide sequence ID" value="NZ_JAMQOQ010000001.1"/>
</dbReference>
<evidence type="ECO:0000313" key="3">
    <source>
        <dbReference type="Proteomes" id="UP001254813"/>
    </source>
</evidence>
<name>A0ABU2FYJ4_9EURY</name>
<sequence>MAAKQPTFGIAHATVVPRNFDPETADADDAGGEGAVETPGDEDGTP</sequence>
<keyword evidence="3" id="KW-1185">Reference proteome</keyword>
<proteinExistence type="predicted"/>
<dbReference type="EMBL" id="JAMQOQ010000001">
    <property type="protein sequence ID" value="MDS0293587.1"/>
    <property type="molecule type" value="Genomic_DNA"/>
</dbReference>
<comment type="caution">
    <text evidence="2">The sequence shown here is derived from an EMBL/GenBank/DDBJ whole genome shotgun (WGS) entry which is preliminary data.</text>
</comment>
<evidence type="ECO:0000256" key="1">
    <source>
        <dbReference type="SAM" id="MobiDB-lite"/>
    </source>
</evidence>
<gene>
    <name evidence="2" type="ORF">NDI79_05280</name>
</gene>
<reference evidence="2 3" key="1">
    <citation type="submission" date="2022-06" db="EMBL/GenBank/DDBJ databases">
        <title>Halogeometricum sp. a new haloarchaeum isolate from saline soil.</title>
        <authorList>
            <person name="Strakova D."/>
            <person name="Galisteo C."/>
            <person name="Sanchez-Porro C."/>
            <person name="Ventosa A."/>
        </authorList>
    </citation>
    <scope>NUCLEOTIDE SEQUENCE [LARGE SCALE GENOMIC DNA]</scope>
    <source>
        <strain evidence="3">S3BR25-2</strain>
    </source>
</reference>
<protein>
    <submittedName>
        <fullName evidence="2">Uncharacterized protein</fullName>
    </submittedName>
</protein>
<dbReference type="Proteomes" id="UP001254813">
    <property type="component" value="Unassembled WGS sequence"/>
</dbReference>
<organism evidence="2 3">
    <name type="scientific">Halogeometricum luteum</name>
    <dbReference type="NCBI Taxonomy" id="2950537"/>
    <lineage>
        <taxon>Archaea</taxon>
        <taxon>Methanobacteriati</taxon>
        <taxon>Methanobacteriota</taxon>
        <taxon>Stenosarchaea group</taxon>
        <taxon>Halobacteria</taxon>
        <taxon>Halobacteriales</taxon>
        <taxon>Haloferacaceae</taxon>
        <taxon>Halogeometricum</taxon>
    </lineage>
</organism>
<evidence type="ECO:0000313" key="2">
    <source>
        <dbReference type="EMBL" id="MDS0293587.1"/>
    </source>
</evidence>
<accession>A0ABU2FYJ4</accession>